<name>A0ABS8WSQ1_DATST</name>
<gene>
    <name evidence="2" type="ORF">HAX54_004136</name>
</gene>
<dbReference type="Proteomes" id="UP000823775">
    <property type="component" value="Unassembled WGS sequence"/>
</dbReference>
<evidence type="ECO:0000313" key="3">
    <source>
        <dbReference type="Proteomes" id="UP000823775"/>
    </source>
</evidence>
<feature type="compositionally biased region" description="Basic and acidic residues" evidence="1">
    <location>
        <begin position="67"/>
        <end position="89"/>
    </location>
</feature>
<feature type="region of interest" description="Disordered" evidence="1">
    <location>
        <begin position="1"/>
        <end position="106"/>
    </location>
</feature>
<dbReference type="EMBL" id="JACEIK010011873">
    <property type="protein sequence ID" value="MCE3215935.1"/>
    <property type="molecule type" value="Genomic_DNA"/>
</dbReference>
<proteinExistence type="predicted"/>
<organism evidence="2 3">
    <name type="scientific">Datura stramonium</name>
    <name type="common">Jimsonweed</name>
    <name type="synonym">Common thornapple</name>
    <dbReference type="NCBI Taxonomy" id="4076"/>
    <lineage>
        <taxon>Eukaryota</taxon>
        <taxon>Viridiplantae</taxon>
        <taxon>Streptophyta</taxon>
        <taxon>Embryophyta</taxon>
        <taxon>Tracheophyta</taxon>
        <taxon>Spermatophyta</taxon>
        <taxon>Magnoliopsida</taxon>
        <taxon>eudicotyledons</taxon>
        <taxon>Gunneridae</taxon>
        <taxon>Pentapetalae</taxon>
        <taxon>asterids</taxon>
        <taxon>lamiids</taxon>
        <taxon>Solanales</taxon>
        <taxon>Solanaceae</taxon>
        <taxon>Solanoideae</taxon>
        <taxon>Datureae</taxon>
        <taxon>Datura</taxon>
    </lineage>
</organism>
<evidence type="ECO:0000256" key="1">
    <source>
        <dbReference type="SAM" id="MobiDB-lite"/>
    </source>
</evidence>
<protein>
    <submittedName>
        <fullName evidence="2">Uncharacterized protein</fullName>
    </submittedName>
</protein>
<evidence type="ECO:0000313" key="2">
    <source>
        <dbReference type="EMBL" id="MCE3215935.1"/>
    </source>
</evidence>
<reference evidence="2 3" key="1">
    <citation type="journal article" date="2021" name="BMC Genomics">
        <title>Datura genome reveals duplications of psychoactive alkaloid biosynthetic genes and high mutation rate following tissue culture.</title>
        <authorList>
            <person name="Rajewski A."/>
            <person name="Carter-House D."/>
            <person name="Stajich J."/>
            <person name="Litt A."/>
        </authorList>
    </citation>
    <scope>NUCLEOTIDE SEQUENCE [LARGE SCALE GENOMIC DNA]</scope>
    <source>
        <strain evidence="2">AR-01</strain>
    </source>
</reference>
<accession>A0ABS8WSQ1</accession>
<sequence>MTRAPDGHAREHWHWRAHARSRQGGRIGQGSARLPINRGSQIVARQSRKRARSRTAADGLADFDLGEEPKENSHSRPKDGGREWKKEGRSQAAGNEGDKGRQGEPSYVKKKFGGCFTCGGPHLRKDCPVSAKVNVLAAVKEDKKAEHEAEEPVAYEDAVLGGYRMVIPDPNRRVR</sequence>
<comment type="caution">
    <text evidence="2">The sequence shown here is derived from an EMBL/GenBank/DDBJ whole genome shotgun (WGS) entry which is preliminary data.</text>
</comment>
<keyword evidence="3" id="KW-1185">Reference proteome</keyword>
<feature type="compositionally biased region" description="Basic and acidic residues" evidence="1">
    <location>
        <begin position="1"/>
        <end position="14"/>
    </location>
</feature>